<accession>A0A6P7SC63</accession>
<dbReference type="AlphaFoldDB" id="A0A6P7SC63"/>
<dbReference type="SUPFAM" id="SSF57501">
    <property type="entry name" value="Cystine-knot cytokines"/>
    <property type="match status" value="1"/>
</dbReference>
<dbReference type="Pfam" id="PF06083">
    <property type="entry name" value="IL17"/>
    <property type="match status" value="1"/>
</dbReference>
<gene>
    <name evidence="6" type="primary">LOC115211052</name>
</gene>
<comment type="subcellular location">
    <subcellularLocation>
        <location evidence="1">Secreted</location>
    </subcellularLocation>
</comment>
<dbReference type="KEGG" id="osn:115211052"/>
<sequence>MLNYLVVVVFSTPESTSCIMESFQFVNYFLLNFILTVSSAPTQTKCEIPTDLIVHYNSLSGASIGKNFFLSAEMAPAGSDQQPQTDGDKTCPTSLVSTNIVRERSTCPWYLKIINDSSVFPPSRTEGVCRCRNCLGSDNNHQCVTVYTKTTVLKRTGKCVDGLYVYRPSVIQVPTACVCAKKFDIISSENDHLYES</sequence>
<dbReference type="RefSeq" id="XP_029635979.1">
    <property type="nucleotide sequence ID" value="XM_029780119.2"/>
</dbReference>
<evidence type="ECO:0000256" key="4">
    <source>
        <dbReference type="ARBA" id="ARBA00022729"/>
    </source>
</evidence>
<evidence type="ECO:0000256" key="1">
    <source>
        <dbReference type="ARBA" id="ARBA00004613"/>
    </source>
</evidence>
<organism evidence="5 6">
    <name type="scientific">Octopus sinensis</name>
    <name type="common">East Asian common octopus</name>
    <dbReference type="NCBI Taxonomy" id="2607531"/>
    <lineage>
        <taxon>Eukaryota</taxon>
        <taxon>Metazoa</taxon>
        <taxon>Spiralia</taxon>
        <taxon>Lophotrochozoa</taxon>
        <taxon>Mollusca</taxon>
        <taxon>Cephalopoda</taxon>
        <taxon>Coleoidea</taxon>
        <taxon>Octopodiformes</taxon>
        <taxon>Octopoda</taxon>
        <taxon>Incirrata</taxon>
        <taxon>Octopodidae</taxon>
        <taxon>Octopus</taxon>
    </lineage>
</organism>
<dbReference type="Proteomes" id="UP000515154">
    <property type="component" value="Linkage group LG1"/>
</dbReference>
<evidence type="ECO:0000313" key="6">
    <source>
        <dbReference type="RefSeq" id="XP_029635979.1"/>
    </source>
</evidence>
<protein>
    <submittedName>
        <fullName evidence="6">Interleukin 17-like protein</fullName>
    </submittedName>
</protein>
<keyword evidence="4" id="KW-0732">Signal</keyword>
<keyword evidence="5" id="KW-1185">Reference proteome</keyword>
<evidence type="ECO:0000256" key="3">
    <source>
        <dbReference type="ARBA" id="ARBA00022525"/>
    </source>
</evidence>
<dbReference type="InterPro" id="IPR010345">
    <property type="entry name" value="IL-17_fam"/>
</dbReference>
<dbReference type="GO" id="GO:0005576">
    <property type="term" value="C:extracellular region"/>
    <property type="evidence" value="ECO:0007669"/>
    <property type="project" value="UniProtKB-SubCell"/>
</dbReference>
<evidence type="ECO:0000313" key="5">
    <source>
        <dbReference type="Proteomes" id="UP000515154"/>
    </source>
</evidence>
<reference evidence="6" key="1">
    <citation type="submission" date="2025-08" db="UniProtKB">
        <authorList>
            <consortium name="RefSeq"/>
        </authorList>
    </citation>
    <scope>IDENTIFICATION</scope>
</reference>
<dbReference type="GO" id="GO:0005125">
    <property type="term" value="F:cytokine activity"/>
    <property type="evidence" value="ECO:0007669"/>
    <property type="project" value="InterPro"/>
</dbReference>
<evidence type="ECO:0000256" key="2">
    <source>
        <dbReference type="ARBA" id="ARBA00007236"/>
    </source>
</evidence>
<keyword evidence="3" id="KW-0964">Secreted</keyword>
<name>A0A6P7SC63_9MOLL</name>
<proteinExistence type="inferred from homology"/>
<dbReference type="Gene3D" id="2.10.90.10">
    <property type="entry name" value="Cystine-knot cytokines"/>
    <property type="match status" value="1"/>
</dbReference>
<comment type="similarity">
    <text evidence="2">Belongs to the IL-17 family.</text>
</comment>
<dbReference type="InterPro" id="IPR029034">
    <property type="entry name" value="Cystine-knot_cytokine"/>
</dbReference>